<dbReference type="PRINTS" id="PR00032">
    <property type="entry name" value="HTHARAC"/>
</dbReference>
<sequence>MMDYTGTPNTMDSIMSPDIQAAFRIYATHWRKVNAAWRYPVHQHRAFEINIVLEGEQHMTVAGRPFLQHTGEILFIRPGVEHSSQGSGGPGGMTYYALNFDIDDSSLRRSLMMADSVILTGDTAEIADVRQALDDFICSTISGESDTHRQRLNALRASLRLLTALSGWALSELSDNPPAYEPSPPENAILLANAIEKHLEELVYASAAGGEGRAGIEDIAAKLGYSPAHCNRVFRQVYGKSPRQYLSGLIIRQAKLLLLNYSLSVEVIALRLGYRDASHFSKQFKRWTGLSPQGYRKLNHPDRREIDAEQHYRDNPFI</sequence>
<dbReference type="InterPro" id="IPR020449">
    <property type="entry name" value="Tscrpt_reg_AraC-type_HTH"/>
</dbReference>
<evidence type="ECO:0000256" key="1">
    <source>
        <dbReference type="ARBA" id="ARBA00023015"/>
    </source>
</evidence>
<keyword evidence="3" id="KW-0804">Transcription</keyword>
<dbReference type="InterPro" id="IPR009057">
    <property type="entry name" value="Homeodomain-like_sf"/>
</dbReference>
<dbReference type="InterPro" id="IPR003313">
    <property type="entry name" value="AraC-bd"/>
</dbReference>
<keyword evidence="2" id="KW-0238">DNA-binding</keyword>
<reference evidence="5 6" key="1">
    <citation type="submission" date="2019-11" db="EMBL/GenBank/DDBJ databases">
        <title>Draft genome sequences of five Paenibacillus species of dairy origin.</title>
        <authorList>
            <person name="Olajide A.M."/>
            <person name="Chen S."/>
            <person name="Lapointe G."/>
        </authorList>
    </citation>
    <scope>NUCLEOTIDE SEQUENCE [LARGE SCALE GENOMIC DNA]</scope>
    <source>
        <strain evidence="5 6">12CR55</strain>
    </source>
</reference>
<dbReference type="Gene3D" id="2.60.120.10">
    <property type="entry name" value="Jelly Rolls"/>
    <property type="match status" value="1"/>
</dbReference>
<dbReference type="Pfam" id="PF02311">
    <property type="entry name" value="AraC_binding"/>
    <property type="match status" value="1"/>
</dbReference>
<dbReference type="InterPro" id="IPR037923">
    <property type="entry name" value="HTH-like"/>
</dbReference>
<dbReference type="AlphaFoldDB" id="A0A7X2Z0R6"/>
<accession>A0A7X2Z0R6</accession>
<evidence type="ECO:0000256" key="2">
    <source>
        <dbReference type="ARBA" id="ARBA00023125"/>
    </source>
</evidence>
<dbReference type="PANTHER" id="PTHR43280">
    <property type="entry name" value="ARAC-FAMILY TRANSCRIPTIONAL REGULATOR"/>
    <property type="match status" value="1"/>
</dbReference>
<dbReference type="PROSITE" id="PS01124">
    <property type="entry name" value="HTH_ARAC_FAMILY_2"/>
    <property type="match status" value="1"/>
</dbReference>
<keyword evidence="1" id="KW-0805">Transcription regulation</keyword>
<dbReference type="SUPFAM" id="SSF51215">
    <property type="entry name" value="Regulatory protein AraC"/>
    <property type="match status" value="1"/>
</dbReference>
<dbReference type="Gene3D" id="1.10.10.60">
    <property type="entry name" value="Homeodomain-like"/>
    <property type="match status" value="2"/>
</dbReference>
<dbReference type="InterPro" id="IPR018060">
    <property type="entry name" value="HTH_AraC"/>
</dbReference>
<dbReference type="EMBL" id="WNZW01000002">
    <property type="protein sequence ID" value="MUG45335.1"/>
    <property type="molecule type" value="Genomic_DNA"/>
</dbReference>
<name>A0A7X2Z0R6_9BACL</name>
<proteinExistence type="predicted"/>
<dbReference type="GO" id="GO:0003700">
    <property type="term" value="F:DNA-binding transcription factor activity"/>
    <property type="evidence" value="ECO:0007669"/>
    <property type="project" value="InterPro"/>
</dbReference>
<evidence type="ECO:0000313" key="5">
    <source>
        <dbReference type="EMBL" id="MUG45335.1"/>
    </source>
</evidence>
<evidence type="ECO:0000256" key="3">
    <source>
        <dbReference type="ARBA" id="ARBA00023163"/>
    </source>
</evidence>
<organism evidence="5 6">
    <name type="scientific">Paenibacillus woosongensis</name>
    <dbReference type="NCBI Taxonomy" id="307580"/>
    <lineage>
        <taxon>Bacteria</taxon>
        <taxon>Bacillati</taxon>
        <taxon>Bacillota</taxon>
        <taxon>Bacilli</taxon>
        <taxon>Bacillales</taxon>
        <taxon>Paenibacillaceae</taxon>
        <taxon>Paenibacillus</taxon>
    </lineage>
</organism>
<dbReference type="SUPFAM" id="SSF46689">
    <property type="entry name" value="Homeodomain-like"/>
    <property type="match status" value="2"/>
</dbReference>
<evidence type="ECO:0000259" key="4">
    <source>
        <dbReference type="PROSITE" id="PS01124"/>
    </source>
</evidence>
<dbReference type="PANTHER" id="PTHR43280:SF28">
    <property type="entry name" value="HTH-TYPE TRANSCRIPTIONAL ACTIVATOR RHAS"/>
    <property type="match status" value="1"/>
</dbReference>
<dbReference type="OrthoDB" id="1975977at2"/>
<protein>
    <submittedName>
        <fullName evidence="5">Helix-turn-helix domain-containing protein</fullName>
    </submittedName>
</protein>
<evidence type="ECO:0000313" key="6">
    <source>
        <dbReference type="Proteomes" id="UP000447876"/>
    </source>
</evidence>
<dbReference type="Pfam" id="PF12833">
    <property type="entry name" value="HTH_18"/>
    <property type="match status" value="1"/>
</dbReference>
<dbReference type="Proteomes" id="UP000447876">
    <property type="component" value="Unassembled WGS sequence"/>
</dbReference>
<dbReference type="InterPro" id="IPR014710">
    <property type="entry name" value="RmlC-like_jellyroll"/>
</dbReference>
<dbReference type="GO" id="GO:0043565">
    <property type="term" value="F:sequence-specific DNA binding"/>
    <property type="evidence" value="ECO:0007669"/>
    <property type="project" value="InterPro"/>
</dbReference>
<gene>
    <name evidence="5" type="ORF">GNP95_10025</name>
</gene>
<comment type="caution">
    <text evidence="5">The sequence shown here is derived from an EMBL/GenBank/DDBJ whole genome shotgun (WGS) entry which is preliminary data.</text>
</comment>
<dbReference type="SMART" id="SM00342">
    <property type="entry name" value="HTH_ARAC"/>
    <property type="match status" value="1"/>
</dbReference>
<feature type="domain" description="HTH araC/xylS-type" evidence="4">
    <location>
        <begin position="197"/>
        <end position="298"/>
    </location>
</feature>